<dbReference type="Pfam" id="PF09983">
    <property type="entry name" value="JetD_C"/>
    <property type="match status" value="1"/>
</dbReference>
<name>A0A414RAX7_9FIRM</name>
<reference evidence="2 3" key="1">
    <citation type="submission" date="2018-08" db="EMBL/GenBank/DDBJ databases">
        <title>A genome reference for cultivated species of the human gut microbiota.</title>
        <authorList>
            <person name="Zou Y."/>
            <person name="Xue W."/>
            <person name="Luo G."/>
        </authorList>
    </citation>
    <scope>NUCLEOTIDE SEQUENCE [LARGE SCALE GENOMIC DNA]</scope>
    <source>
        <strain evidence="2 3">AM23-22</strain>
    </source>
</reference>
<sequence length="337" mass="40321">MKKSKLYLTSIEKEHPDMLYEELYAYVRKMIDDGKLSLVKSARTNGRKPALPLVFWKYEEEKNYDSVYNELDFDMHPLINTEYYRKHPDRYEEDVALVRILSDYLKYDSSLLSVKETMNERSFEIFRREKFFQKEGGVKFCERLGIDRSKLNYYDTSEPLSYYSHSKEFPQNIIIIENKDTFYDMRRYLRNTGADILGVKFNTIVYGAGKGIWNSFFDYAAGAEEYFKAGNELLYFGDIDYEGIIIYEHLVKKRWKYTSREDIDIKPFVTAYECMLDKAEKIGFHNMPCTKGKQNTNIENIFLDYFSDDRKRQLLELLREGRYIPQEILNEHDWSWG</sequence>
<protein>
    <recommendedName>
        <fullName evidence="1">Wadjet protein JetD C-terminal domain-containing protein</fullName>
    </recommendedName>
</protein>
<accession>A0A414RAX7</accession>
<feature type="domain" description="Wadjet protein JetD C-terminal" evidence="1">
    <location>
        <begin position="157"/>
        <end position="253"/>
    </location>
</feature>
<gene>
    <name evidence="2" type="ORF">DW652_02385</name>
</gene>
<dbReference type="EMBL" id="QRHR01000002">
    <property type="protein sequence ID" value="RHF90156.1"/>
    <property type="molecule type" value="Genomic_DNA"/>
</dbReference>
<dbReference type="Proteomes" id="UP000286186">
    <property type="component" value="Unassembled WGS sequence"/>
</dbReference>
<proteinExistence type="predicted"/>
<dbReference type="InterPro" id="IPR024534">
    <property type="entry name" value="JetD_C"/>
</dbReference>
<evidence type="ECO:0000313" key="3">
    <source>
        <dbReference type="Proteomes" id="UP000286186"/>
    </source>
</evidence>
<dbReference type="AlphaFoldDB" id="A0A414RAX7"/>
<organism evidence="2 3">
    <name type="scientific">Eubacterium ventriosum</name>
    <dbReference type="NCBI Taxonomy" id="39496"/>
    <lineage>
        <taxon>Bacteria</taxon>
        <taxon>Bacillati</taxon>
        <taxon>Bacillota</taxon>
        <taxon>Clostridia</taxon>
        <taxon>Eubacteriales</taxon>
        <taxon>Eubacteriaceae</taxon>
        <taxon>Eubacterium</taxon>
    </lineage>
</organism>
<evidence type="ECO:0000313" key="2">
    <source>
        <dbReference type="EMBL" id="RHF90156.1"/>
    </source>
</evidence>
<comment type="caution">
    <text evidence="2">The sequence shown here is derived from an EMBL/GenBank/DDBJ whole genome shotgun (WGS) entry which is preliminary data.</text>
</comment>
<dbReference type="RefSeq" id="WP_118231293.1">
    <property type="nucleotide sequence ID" value="NZ_JBBNGR010000005.1"/>
</dbReference>
<evidence type="ECO:0000259" key="1">
    <source>
        <dbReference type="Pfam" id="PF09983"/>
    </source>
</evidence>